<gene>
    <name evidence="1" type="ORF">BDN72DRAFT_903850</name>
</gene>
<accession>A0ACD3A7W4</accession>
<organism evidence="1 2">
    <name type="scientific">Pluteus cervinus</name>
    <dbReference type="NCBI Taxonomy" id="181527"/>
    <lineage>
        <taxon>Eukaryota</taxon>
        <taxon>Fungi</taxon>
        <taxon>Dikarya</taxon>
        <taxon>Basidiomycota</taxon>
        <taxon>Agaricomycotina</taxon>
        <taxon>Agaricomycetes</taxon>
        <taxon>Agaricomycetidae</taxon>
        <taxon>Agaricales</taxon>
        <taxon>Pluteineae</taxon>
        <taxon>Pluteaceae</taxon>
        <taxon>Pluteus</taxon>
    </lineage>
</organism>
<dbReference type="EMBL" id="ML208633">
    <property type="protein sequence ID" value="TFK61734.1"/>
    <property type="molecule type" value="Genomic_DNA"/>
</dbReference>
<evidence type="ECO:0000313" key="1">
    <source>
        <dbReference type="EMBL" id="TFK61734.1"/>
    </source>
</evidence>
<reference evidence="1 2" key="1">
    <citation type="journal article" date="2019" name="Nat. Ecol. Evol.">
        <title>Megaphylogeny resolves global patterns of mushroom evolution.</title>
        <authorList>
            <person name="Varga T."/>
            <person name="Krizsan K."/>
            <person name="Foldi C."/>
            <person name="Dima B."/>
            <person name="Sanchez-Garcia M."/>
            <person name="Sanchez-Ramirez S."/>
            <person name="Szollosi G.J."/>
            <person name="Szarkandi J.G."/>
            <person name="Papp V."/>
            <person name="Albert L."/>
            <person name="Andreopoulos W."/>
            <person name="Angelini C."/>
            <person name="Antonin V."/>
            <person name="Barry K.W."/>
            <person name="Bougher N.L."/>
            <person name="Buchanan P."/>
            <person name="Buyck B."/>
            <person name="Bense V."/>
            <person name="Catcheside P."/>
            <person name="Chovatia M."/>
            <person name="Cooper J."/>
            <person name="Damon W."/>
            <person name="Desjardin D."/>
            <person name="Finy P."/>
            <person name="Geml J."/>
            <person name="Haridas S."/>
            <person name="Hughes K."/>
            <person name="Justo A."/>
            <person name="Karasinski D."/>
            <person name="Kautmanova I."/>
            <person name="Kiss B."/>
            <person name="Kocsube S."/>
            <person name="Kotiranta H."/>
            <person name="LaButti K.M."/>
            <person name="Lechner B.E."/>
            <person name="Liimatainen K."/>
            <person name="Lipzen A."/>
            <person name="Lukacs Z."/>
            <person name="Mihaltcheva S."/>
            <person name="Morgado L.N."/>
            <person name="Niskanen T."/>
            <person name="Noordeloos M.E."/>
            <person name="Ohm R.A."/>
            <person name="Ortiz-Santana B."/>
            <person name="Ovrebo C."/>
            <person name="Racz N."/>
            <person name="Riley R."/>
            <person name="Savchenko A."/>
            <person name="Shiryaev A."/>
            <person name="Soop K."/>
            <person name="Spirin V."/>
            <person name="Szebenyi C."/>
            <person name="Tomsovsky M."/>
            <person name="Tulloss R.E."/>
            <person name="Uehling J."/>
            <person name="Grigoriev I.V."/>
            <person name="Vagvolgyi C."/>
            <person name="Papp T."/>
            <person name="Martin F.M."/>
            <person name="Miettinen O."/>
            <person name="Hibbett D.S."/>
            <person name="Nagy L.G."/>
        </authorList>
    </citation>
    <scope>NUCLEOTIDE SEQUENCE [LARGE SCALE GENOMIC DNA]</scope>
    <source>
        <strain evidence="1 2">NL-1719</strain>
    </source>
</reference>
<evidence type="ECO:0000313" key="2">
    <source>
        <dbReference type="Proteomes" id="UP000308600"/>
    </source>
</evidence>
<dbReference type="Proteomes" id="UP000308600">
    <property type="component" value="Unassembled WGS sequence"/>
</dbReference>
<protein>
    <submittedName>
        <fullName evidence="1">Uncharacterized protein</fullName>
    </submittedName>
</protein>
<proteinExistence type="predicted"/>
<name>A0ACD3A7W4_9AGAR</name>
<keyword evidence="2" id="KW-1185">Reference proteome</keyword>
<sequence length="192" mass="23122">MWLYDPPRFINQSDNDGKKAFVEYLTPYARWARRLRKEKLFLVLALPLWKDRFPVKLRDRFPEEKKLELIAFDEDCFRARIFWACFNADQKGLKIAAGIVPWEEIVKMLTVEEDRKRRLKSWEFEAYWGTILSAPQYDSLVPDALRVDLSRPYSVRAKEKNDAWEAREAEKQRRRNLRRQDSLEEFILGCQM</sequence>